<protein>
    <submittedName>
        <fullName evidence="1">Type-2 restriction enzyme DdeI</fullName>
        <ecNumber evidence="1">3.1.21.4</ecNumber>
    </submittedName>
</protein>
<organism evidence="1">
    <name type="scientific">uncultured spirochete</name>
    <dbReference type="NCBI Taxonomy" id="156406"/>
    <lineage>
        <taxon>Bacteria</taxon>
        <taxon>Pseudomonadati</taxon>
        <taxon>Spirochaetota</taxon>
        <taxon>Spirochaetia</taxon>
        <taxon>Spirochaetales</taxon>
        <taxon>environmental samples</taxon>
    </lineage>
</organism>
<proteinExistence type="predicted"/>
<dbReference type="GO" id="GO:0009036">
    <property type="term" value="F:type II site-specific deoxyribonuclease activity"/>
    <property type="evidence" value="ECO:0007669"/>
    <property type="project" value="UniProtKB-EC"/>
</dbReference>
<evidence type="ECO:0000313" key="1">
    <source>
        <dbReference type="EMBL" id="SLM15636.1"/>
    </source>
</evidence>
<dbReference type="EMBL" id="FWDM01000038">
    <property type="protein sequence ID" value="SLM15636.1"/>
    <property type="molecule type" value="Genomic_DNA"/>
</dbReference>
<sequence>MPYNIGEIQKAYNILVGGIDDKANAENDEGSRAYGGVVRSAKGILVEGIAKNLVEIAWNELGGHPSRLSFQKETIRIPLKPEYLKRVRPAEVAEYIKAHIQQYFYGHKTDVHVSIDGQFVMGIECKAYTENAMLKRILVDFTLLKQVVPNLKCVLLQLESQLTGDYSQPLKPIIYGSPSSHTLLSYFNVDLNIVTLLEGERKVDEPIHKKPYFKPMTEQALIKAVETLKKLLSEFVVRK</sequence>
<dbReference type="EC" id="3.1.21.4" evidence="1"/>
<reference evidence="1" key="1">
    <citation type="submission" date="2017-02" db="EMBL/GenBank/DDBJ databases">
        <authorList>
            <person name="Regsiter A."/>
            <person name="William W."/>
        </authorList>
    </citation>
    <scope>NUCLEOTIDE SEQUENCE</scope>
    <source>
        <strain evidence="1">Bib</strain>
    </source>
</reference>
<accession>A0A3P3XLP7</accession>
<name>A0A3P3XLP7_9SPIR</name>
<dbReference type="AlphaFoldDB" id="A0A3P3XLP7"/>
<gene>
    <name evidence="1" type="primary">ddeIR</name>
    <name evidence="1" type="ORF">SPIROBIBN47_60002</name>
</gene>
<keyword evidence="1" id="KW-0378">Hydrolase</keyword>